<keyword evidence="4" id="KW-0862">Zinc</keyword>
<dbReference type="SUPFAM" id="SSF56112">
    <property type="entry name" value="Protein kinase-like (PK-like)"/>
    <property type="match status" value="1"/>
</dbReference>
<dbReference type="PANTHER" id="PTHR11909">
    <property type="entry name" value="CASEIN KINASE-RELATED"/>
    <property type="match status" value="1"/>
</dbReference>
<keyword evidence="8" id="KW-0418">Kinase</keyword>
<dbReference type="InterPro" id="IPR010666">
    <property type="entry name" value="Znf_GRF"/>
</dbReference>
<gene>
    <name evidence="8" type="ORF">KIW84_046212</name>
</gene>
<keyword evidence="3 5" id="KW-0863">Zinc-finger</keyword>
<evidence type="ECO:0000256" key="6">
    <source>
        <dbReference type="SAM" id="MobiDB-lite"/>
    </source>
</evidence>
<dbReference type="EMBL" id="JAMSHJ010000004">
    <property type="protein sequence ID" value="KAI5423132.1"/>
    <property type="molecule type" value="Genomic_DNA"/>
</dbReference>
<protein>
    <submittedName>
        <fullName evidence="8">Casein kinase 1-like protein 6</fullName>
    </submittedName>
</protein>
<name>A0A9D4XML8_PEA</name>
<feature type="region of interest" description="Disordered" evidence="6">
    <location>
        <begin position="215"/>
        <end position="239"/>
    </location>
</feature>
<evidence type="ECO:0000256" key="4">
    <source>
        <dbReference type="ARBA" id="ARBA00022833"/>
    </source>
</evidence>
<dbReference type="PROSITE" id="PS51999">
    <property type="entry name" value="ZF_GRF"/>
    <property type="match status" value="1"/>
</dbReference>
<feature type="compositionally biased region" description="Low complexity" evidence="6">
    <location>
        <begin position="226"/>
        <end position="235"/>
    </location>
</feature>
<dbReference type="InterPro" id="IPR050235">
    <property type="entry name" value="CK1_Ser-Thr_kinase"/>
</dbReference>
<dbReference type="GO" id="GO:0016301">
    <property type="term" value="F:kinase activity"/>
    <property type="evidence" value="ECO:0007669"/>
    <property type="project" value="UniProtKB-KW"/>
</dbReference>
<organism evidence="8 9">
    <name type="scientific">Pisum sativum</name>
    <name type="common">Garden pea</name>
    <name type="synonym">Lathyrus oleraceus</name>
    <dbReference type="NCBI Taxonomy" id="3888"/>
    <lineage>
        <taxon>Eukaryota</taxon>
        <taxon>Viridiplantae</taxon>
        <taxon>Streptophyta</taxon>
        <taxon>Embryophyta</taxon>
        <taxon>Tracheophyta</taxon>
        <taxon>Spermatophyta</taxon>
        <taxon>Magnoliopsida</taxon>
        <taxon>eudicotyledons</taxon>
        <taxon>Gunneridae</taxon>
        <taxon>Pentapetalae</taxon>
        <taxon>rosids</taxon>
        <taxon>fabids</taxon>
        <taxon>Fabales</taxon>
        <taxon>Fabaceae</taxon>
        <taxon>Papilionoideae</taxon>
        <taxon>50 kb inversion clade</taxon>
        <taxon>NPAAA clade</taxon>
        <taxon>Hologalegina</taxon>
        <taxon>IRL clade</taxon>
        <taxon>Fabeae</taxon>
        <taxon>Lathyrus</taxon>
    </lineage>
</organism>
<dbReference type="Gene3D" id="1.10.510.10">
    <property type="entry name" value="Transferase(Phosphotransferase) domain 1"/>
    <property type="match status" value="1"/>
</dbReference>
<evidence type="ECO:0000256" key="5">
    <source>
        <dbReference type="PROSITE-ProRule" id="PRU01343"/>
    </source>
</evidence>
<evidence type="ECO:0000313" key="9">
    <source>
        <dbReference type="Proteomes" id="UP001058974"/>
    </source>
</evidence>
<comment type="similarity">
    <text evidence="1">Belongs to the protein kinase superfamily. CK1 Ser/Thr protein kinase family. Casein kinase I subfamily.</text>
</comment>
<evidence type="ECO:0000313" key="8">
    <source>
        <dbReference type="EMBL" id="KAI5423132.1"/>
    </source>
</evidence>
<dbReference type="Gramene" id="Psat04G0621200-T1">
    <property type="protein sequence ID" value="KAI5423132.1"/>
    <property type="gene ID" value="KIW84_046212"/>
</dbReference>
<sequence length="375" mass="42925">MGGSKASSTSEVGNGLPRCGCNETMKLLVSKSIENPGRKFWKCRNNMNGCGLFLWDDLVSEFAVKETNPSGCRQCEVNKAYLIEFAKEIVEEIDCRVGKLNKLEKLKKKIAMEKRKNLWLMFLEAVDQLEQAHLLEQSYQLQLGQAYQMQVVEVLCKAYPSEFVSYFHYCRSLRFEDKPDYSYLKRLFRDLFIREGYQFDYVFDWTVLKYPQIGSSSRGRHDSGKAAMQAAATPARRPEKIPVGREIREKLSGAVEGFSHRNRPSSTPHHHHGEHVRHRTYDEAAMYKEMHYAQHNSTRYGSNSRRAMVSSSNMTNSSGDHTGRMATNGGGRPSAAHRVHQPVYESKQAAFARNGSLRGHRDDPLRNFELLAIRK</sequence>
<dbReference type="GO" id="GO:0008270">
    <property type="term" value="F:zinc ion binding"/>
    <property type="evidence" value="ECO:0007669"/>
    <property type="project" value="UniProtKB-KW"/>
</dbReference>
<evidence type="ECO:0000259" key="7">
    <source>
        <dbReference type="PROSITE" id="PS51999"/>
    </source>
</evidence>
<feature type="compositionally biased region" description="Basic residues" evidence="6">
    <location>
        <begin position="260"/>
        <end position="276"/>
    </location>
</feature>
<evidence type="ECO:0000256" key="2">
    <source>
        <dbReference type="ARBA" id="ARBA00022723"/>
    </source>
</evidence>
<dbReference type="AlphaFoldDB" id="A0A9D4XML8"/>
<keyword evidence="8" id="KW-0808">Transferase</keyword>
<proteinExistence type="inferred from homology"/>
<keyword evidence="2" id="KW-0479">Metal-binding</keyword>
<accession>A0A9D4XML8</accession>
<comment type="caution">
    <text evidence="8">The sequence shown here is derived from an EMBL/GenBank/DDBJ whole genome shotgun (WGS) entry which is preliminary data.</text>
</comment>
<dbReference type="Pfam" id="PF06839">
    <property type="entry name" value="Zn_ribbon_GRF"/>
    <property type="match status" value="1"/>
</dbReference>
<evidence type="ECO:0000256" key="1">
    <source>
        <dbReference type="ARBA" id="ARBA00005926"/>
    </source>
</evidence>
<dbReference type="InterPro" id="IPR011009">
    <property type="entry name" value="Kinase-like_dom_sf"/>
</dbReference>
<feature type="domain" description="GRF-type" evidence="7">
    <location>
        <begin position="19"/>
        <end position="59"/>
    </location>
</feature>
<reference evidence="8 9" key="1">
    <citation type="journal article" date="2022" name="Nat. Genet.">
        <title>Improved pea reference genome and pan-genome highlight genomic features and evolutionary characteristics.</title>
        <authorList>
            <person name="Yang T."/>
            <person name="Liu R."/>
            <person name="Luo Y."/>
            <person name="Hu S."/>
            <person name="Wang D."/>
            <person name="Wang C."/>
            <person name="Pandey M.K."/>
            <person name="Ge S."/>
            <person name="Xu Q."/>
            <person name="Li N."/>
            <person name="Li G."/>
            <person name="Huang Y."/>
            <person name="Saxena R.K."/>
            <person name="Ji Y."/>
            <person name="Li M."/>
            <person name="Yan X."/>
            <person name="He Y."/>
            <person name="Liu Y."/>
            <person name="Wang X."/>
            <person name="Xiang C."/>
            <person name="Varshney R.K."/>
            <person name="Ding H."/>
            <person name="Gao S."/>
            <person name="Zong X."/>
        </authorList>
    </citation>
    <scope>NUCLEOTIDE SEQUENCE [LARGE SCALE GENOMIC DNA]</scope>
    <source>
        <strain evidence="8 9">cv. Zhongwan 6</strain>
    </source>
</reference>
<feature type="region of interest" description="Disordered" evidence="6">
    <location>
        <begin position="257"/>
        <end position="276"/>
    </location>
</feature>
<dbReference type="Proteomes" id="UP001058974">
    <property type="component" value="Chromosome 4"/>
</dbReference>
<keyword evidence="9" id="KW-1185">Reference proteome</keyword>
<evidence type="ECO:0000256" key="3">
    <source>
        <dbReference type="ARBA" id="ARBA00022771"/>
    </source>
</evidence>